<feature type="domain" description="Cilia- and flagella-associated protein 69 ARM repeats" evidence="2">
    <location>
        <begin position="441"/>
        <end position="737"/>
    </location>
</feature>
<proteinExistence type="predicted"/>
<accession>A0A9P0GBU8</accession>
<dbReference type="EMBL" id="OV651830">
    <property type="protein sequence ID" value="CAH1105261.1"/>
    <property type="molecule type" value="Genomic_DNA"/>
</dbReference>
<protein>
    <recommendedName>
        <fullName evidence="2">Cilia- and flagella-associated protein 69 ARM repeats domain-containing protein</fullName>
    </recommendedName>
</protein>
<dbReference type="PANTHER" id="PTHR14716:SF0">
    <property type="entry name" value="CILIA- AND FLAGELLA-ASSOCIATED PROTEIN 69"/>
    <property type="match status" value="1"/>
</dbReference>
<reference evidence="3" key="1">
    <citation type="submission" date="2022-01" db="EMBL/GenBank/DDBJ databases">
        <authorList>
            <person name="King R."/>
        </authorList>
    </citation>
    <scope>NUCLEOTIDE SEQUENCE</scope>
</reference>
<dbReference type="Pfam" id="PF21049">
    <property type="entry name" value="CFA69_ARM_rpt"/>
    <property type="match status" value="2"/>
</dbReference>
<dbReference type="AlphaFoldDB" id="A0A9P0GBU8"/>
<feature type="domain" description="Cilia- and flagella-associated protein 69 ARM repeats" evidence="2">
    <location>
        <begin position="17"/>
        <end position="212"/>
    </location>
</feature>
<dbReference type="GO" id="GO:0097730">
    <property type="term" value="C:non-motile cilium"/>
    <property type="evidence" value="ECO:0007669"/>
    <property type="project" value="TreeGrafter"/>
</dbReference>
<name>A0A9P0GBU8_9CUCU</name>
<evidence type="ECO:0000256" key="1">
    <source>
        <dbReference type="SAM" id="MobiDB-lite"/>
    </source>
</evidence>
<dbReference type="InterPro" id="IPR016024">
    <property type="entry name" value="ARM-type_fold"/>
</dbReference>
<organism evidence="3 4">
    <name type="scientific">Psylliodes chrysocephalus</name>
    <dbReference type="NCBI Taxonomy" id="3402493"/>
    <lineage>
        <taxon>Eukaryota</taxon>
        <taxon>Metazoa</taxon>
        <taxon>Ecdysozoa</taxon>
        <taxon>Arthropoda</taxon>
        <taxon>Hexapoda</taxon>
        <taxon>Insecta</taxon>
        <taxon>Pterygota</taxon>
        <taxon>Neoptera</taxon>
        <taxon>Endopterygota</taxon>
        <taxon>Coleoptera</taxon>
        <taxon>Polyphaga</taxon>
        <taxon>Cucujiformia</taxon>
        <taxon>Chrysomeloidea</taxon>
        <taxon>Chrysomelidae</taxon>
        <taxon>Galerucinae</taxon>
        <taxon>Alticini</taxon>
        <taxon>Psylliodes</taxon>
    </lineage>
</organism>
<dbReference type="InterPro" id="IPR048732">
    <property type="entry name" value="CFA69"/>
</dbReference>
<dbReference type="Proteomes" id="UP001153636">
    <property type="component" value="Chromosome 18"/>
</dbReference>
<dbReference type="OrthoDB" id="6759176at2759"/>
<dbReference type="SUPFAM" id="SSF48371">
    <property type="entry name" value="ARM repeat"/>
    <property type="match status" value="1"/>
</dbReference>
<feature type="region of interest" description="Disordered" evidence="1">
    <location>
        <begin position="953"/>
        <end position="991"/>
    </location>
</feature>
<evidence type="ECO:0000259" key="2">
    <source>
        <dbReference type="Pfam" id="PF21049"/>
    </source>
</evidence>
<dbReference type="InterPro" id="IPR048733">
    <property type="entry name" value="CFA69_ARM_dom"/>
</dbReference>
<evidence type="ECO:0000313" key="4">
    <source>
        <dbReference type="Proteomes" id="UP001153636"/>
    </source>
</evidence>
<evidence type="ECO:0000313" key="3">
    <source>
        <dbReference type="EMBL" id="CAH1105261.1"/>
    </source>
</evidence>
<dbReference type="PANTHER" id="PTHR14716">
    <property type="entry name" value="CILIA- AND FLAGELLA-ASSOCIATED PROTEIN 69"/>
    <property type="match status" value="1"/>
</dbReference>
<dbReference type="GO" id="GO:0097225">
    <property type="term" value="C:sperm midpiece"/>
    <property type="evidence" value="ECO:0007669"/>
    <property type="project" value="TreeGrafter"/>
</dbReference>
<keyword evidence="4" id="KW-1185">Reference proteome</keyword>
<gene>
    <name evidence="3" type="ORF">PSYICH_LOCUS5995</name>
</gene>
<dbReference type="GO" id="GO:1902093">
    <property type="term" value="P:positive regulation of flagellated sperm motility"/>
    <property type="evidence" value="ECO:0007669"/>
    <property type="project" value="TreeGrafter"/>
</dbReference>
<sequence length="991" mass="113790">MNMENVACTCSNASNLLNRIVALLECEITKHDISRILEMLYNFISASQCGIYVSDLVAIMRLLEIACDRFKEVPTFKDILKNVLNICKIPPFMKVCSDVLRYAPDIKEFFAVLGYLLLLIEDVDIQNIVMDTIMSLLETPAYYKSQVPLEVRRKEAAAGRLPGLLGQALFLLNDELFKNLLLLTLNFAINCPHACKDLAFNDALNALFVRMEGTWRSRYPNIHPNMTKKPEINHLNSILALANVILAELSKKREIIVDVPVITRFSLWNIKYLFHYVGLIIRWGFARNNLFTCVMCMMDLFQNIDFITSGLGEGLLIDGHIICLNSIDLIKKPYNIETEESYYFLKVFLFCLPLYLRFSNGIFVLERCRIVTKTLSILTRRSIIMNPNEHTSVVKILAFKVFNKIVPRLEEEFIENSGPVVMLTVLKSVDSSPMGLAIALNCLDTIRCVVKNDTSKCVSNSIIFNHGDDTLLDVCKEFLKIPAFNRKIQLCLEETFSILSLLLNNLTDSCNLDLMELVDITIALLNRFLHPDPIEPIYDNRIIVNVVNFIWEVIIRYENVCELFFKRNGVYVMLDILQAYPYPVQLITLGTLVDMCEYSEGKCIPYLITWKGKNGVTLVPLLMEIFRNENKMLGVKSEPNGQIGDTDHPLMGRAQYDQIFVKKNYKISPAVADMFASCRPKIYAILTLMNERYRSILKLANECYKTYNEGQSVHDKMTLLLAENYLGLKCGEAWEEIKYEFEQMEFEPLSVDVSIIESLIERTHKWGRVLKESQEELLYLKKMQDVAQEYKIYNRIQDSRITSCLLSINEAKYIARCTERMFRIAQKFSQIHQVEKAMAKISHGPSLHKTFMKMLPITCVFKQTVRLKSDFKTDERSDSNERTENDYCYVDVPPQAIKTHRQTNDQSGILTISKTAMKSLTSKLEMKTEPVQNSKTDLKLENSNSQEAAGLKLNSNQALKHSKPEAIPKNPKTAVKPQSEMKYLKSKRIHH</sequence>